<dbReference type="EMBL" id="CAJNDS010002780">
    <property type="protein sequence ID" value="CAE7594809.1"/>
    <property type="molecule type" value="Genomic_DNA"/>
</dbReference>
<gene>
    <name evidence="8" type="ORF">SNAT2548_LOCUS33851</name>
</gene>
<evidence type="ECO:0000256" key="1">
    <source>
        <dbReference type="ARBA" id="ARBA00004123"/>
    </source>
</evidence>
<feature type="domain" description="AP2/ERF" evidence="7">
    <location>
        <begin position="308"/>
        <end position="371"/>
    </location>
</feature>
<evidence type="ECO:0000259" key="7">
    <source>
        <dbReference type="PROSITE" id="PS51032"/>
    </source>
</evidence>
<accession>A0A812UTD6</accession>
<comment type="caution">
    <text evidence="8">The sequence shown here is derived from an EMBL/GenBank/DDBJ whole genome shotgun (WGS) entry which is preliminary data.</text>
</comment>
<sequence>MTASNSALLFDWIPPGSRPFNNFTPSKASGTVILLSVKLADPQQRRSRRLRQGKDAGIAAGTKQKVKQDTEVAFALRLRDLAVQRLAFAEKQWQKAIEKGDLEGAKEWEKKVEKAEEKVNEAKAEVKEAKEEVQEAEDPALRRQATGRKRECKAQQACVVKHEAEEADEAGPVRPSKRRRIGPSSESLRTTPEESQAATDASPAGSETAAPECPVLTRRFLRFRGLERQSGVKNISWERQARSWRVSFQNQKAGKRKQLNFNFPISKHMKEGLAEDEAVAAALAEAKAHREELVRQGKLKPPKPATSTVRGVRRTPAGTFHVEIRNPRTKKQKYGGSFETLAEAEAKARKLAKKLGLHEEVVPVEPLSDLPRFEPLGPEKVTWQLLSQAWYARCFFNGKNRRKTFRPKDLSEKEVEKAWKRAVAWRKRQEQERKQTKRARKR</sequence>
<dbReference type="PROSITE" id="PS51032">
    <property type="entry name" value="AP2_ERF"/>
    <property type="match status" value="1"/>
</dbReference>
<evidence type="ECO:0000256" key="4">
    <source>
        <dbReference type="ARBA" id="ARBA00023163"/>
    </source>
</evidence>
<dbReference type="AlphaFoldDB" id="A0A812UTD6"/>
<reference evidence="8" key="1">
    <citation type="submission" date="2021-02" db="EMBL/GenBank/DDBJ databases">
        <authorList>
            <person name="Dougan E. K."/>
            <person name="Rhodes N."/>
            <person name="Thang M."/>
            <person name="Chan C."/>
        </authorList>
    </citation>
    <scope>NUCLEOTIDE SEQUENCE</scope>
</reference>
<keyword evidence="4" id="KW-0804">Transcription</keyword>
<evidence type="ECO:0000256" key="2">
    <source>
        <dbReference type="ARBA" id="ARBA00023015"/>
    </source>
</evidence>
<feature type="region of interest" description="Disordered" evidence="6">
    <location>
        <begin position="125"/>
        <end position="212"/>
    </location>
</feature>
<dbReference type="GO" id="GO:0005634">
    <property type="term" value="C:nucleus"/>
    <property type="evidence" value="ECO:0007669"/>
    <property type="project" value="UniProtKB-SubCell"/>
</dbReference>
<keyword evidence="2" id="KW-0805">Transcription regulation</keyword>
<dbReference type="GO" id="GO:0003700">
    <property type="term" value="F:DNA-binding transcription factor activity"/>
    <property type="evidence" value="ECO:0007669"/>
    <property type="project" value="InterPro"/>
</dbReference>
<dbReference type="InterPro" id="IPR001471">
    <property type="entry name" value="AP2/ERF_dom"/>
</dbReference>
<keyword evidence="5" id="KW-0539">Nucleus</keyword>
<dbReference type="Proteomes" id="UP000604046">
    <property type="component" value="Unassembled WGS sequence"/>
</dbReference>
<feature type="compositionally biased region" description="Polar residues" evidence="6">
    <location>
        <begin position="184"/>
        <end position="199"/>
    </location>
</feature>
<proteinExistence type="predicted"/>
<dbReference type="GO" id="GO:0003677">
    <property type="term" value="F:DNA binding"/>
    <property type="evidence" value="ECO:0007669"/>
    <property type="project" value="UniProtKB-KW"/>
</dbReference>
<evidence type="ECO:0000313" key="9">
    <source>
        <dbReference type="Proteomes" id="UP000604046"/>
    </source>
</evidence>
<evidence type="ECO:0000256" key="6">
    <source>
        <dbReference type="SAM" id="MobiDB-lite"/>
    </source>
</evidence>
<evidence type="ECO:0000313" key="8">
    <source>
        <dbReference type="EMBL" id="CAE7594809.1"/>
    </source>
</evidence>
<evidence type="ECO:0000256" key="3">
    <source>
        <dbReference type="ARBA" id="ARBA00023125"/>
    </source>
</evidence>
<name>A0A812UTD6_9DINO</name>
<comment type="subcellular location">
    <subcellularLocation>
        <location evidence="1">Nucleus</location>
    </subcellularLocation>
</comment>
<dbReference type="Gene3D" id="1.20.5.2050">
    <property type="match status" value="2"/>
</dbReference>
<protein>
    <recommendedName>
        <fullName evidence="7">AP2/ERF domain-containing protein</fullName>
    </recommendedName>
</protein>
<keyword evidence="3" id="KW-0238">DNA-binding</keyword>
<keyword evidence="9" id="KW-1185">Reference proteome</keyword>
<organism evidence="8 9">
    <name type="scientific">Symbiodinium natans</name>
    <dbReference type="NCBI Taxonomy" id="878477"/>
    <lineage>
        <taxon>Eukaryota</taxon>
        <taxon>Sar</taxon>
        <taxon>Alveolata</taxon>
        <taxon>Dinophyceae</taxon>
        <taxon>Suessiales</taxon>
        <taxon>Symbiodiniaceae</taxon>
        <taxon>Symbiodinium</taxon>
    </lineage>
</organism>
<evidence type="ECO:0000256" key="5">
    <source>
        <dbReference type="ARBA" id="ARBA00023242"/>
    </source>
</evidence>